<comment type="caution">
    <text evidence="4">The sequence shown here is derived from an EMBL/GenBank/DDBJ whole genome shotgun (WGS) entry which is preliminary data.</text>
</comment>
<dbReference type="GO" id="GO:0047553">
    <property type="term" value="F:2-oxoglutarate synthase activity"/>
    <property type="evidence" value="ECO:0007669"/>
    <property type="project" value="UniProtKB-EC"/>
</dbReference>
<name>A0A0S8JY54_UNCW3</name>
<protein>
    <submittedName>
        <fullName evidence="4">2-oxoglutarate ferredoxin oxidoreductase subunit alpha</fullName>
        <ecNumber evidence="4">1.2.7.3</ecNumber>
    </submittedName>
</protein>
<sequence>MKADKTGVLTGSHILSGNEACAEGALAAGCRFLGLYPIVPSIEVSKRFLERAPQVGATFIQMEDEISALAAVIGASWTGKKSMTVTSGPGLSLMMEHLGLGVMLETPCVIVDIQMVGPGLGLPDHPAYGDMMQARWGSHGDYEIIALAPSSPQEMFDFTIKAFNFSERYRIPVAVMSDAYVAQLKETVVIPPADRINIEPRRYFQGPTDSYLPFKRDEDLVPRMVDIGQGYRFHVTGLTHDDRGYPIMFEECQEYNVHPLVRKIRCYVDKIVDTQETYIDDAEVVVISYGVAARAAGEAVAQARNTGLKAGSLKLNTVWPFPEKRVIELAKQVKAFIVPEMNFGQVVLEVERCSNGKANIFFLHHGDNGIEYPDGIIAAIKQASQTNELLSSTIELK</sequence>
<dbReference type="PANTHER" id="PTHR43088:SF1">
    <property type="entry name" value="SUBUNIT OF PYRUVATE:FLAVODOXIN OXIDOREDUCTASE"/>
    <property type="match status" value="1"/>
</dbReference>
<proteinExistence type="predicted"/>
<dbReference type="Gene3D" id="3.40.50.970">
    <property type="match status" value="1"/>
</dbReference>
<dbReference type="SUPFAM" id="SSF52518">
    <property type="entry name" value="Thiamin diphosphate-binding fold (THDP-binding)"/>
    <property type="match status" value="1"/>
</dbReference>
<evidence type="ECO:0000259" key="3">
    <source>
        <dbReference type="Pfam" id="PF17147"/>
    </source>
</evidence>
<dbReference type="FunFam" id="3.40.50.970:FF:000022">
    <property type="entry name" value="2-oxoglutarate ferredoxin oxidoreductase alpha subunit"/>
    <property type="match status" value="1"/>
</dbReference>
<evidence type="ECO:0000259" key="2">
    <source>
        <dbReference type="Pfam" id="PF01855"/>
    </source>
</evidence>
<evidence type="ECO:0000313" key="4">
    <source>
        <dbReference type="EMBL" id="KPL13980.1"/>
    </source>
</evidence>
<keyword evidence="1 4" id="KW-0560">Oxidoreductase</keyword>
<feature type="domain" description="Pyruvate:ferredoxin oxidoreductase core" evidence="3">
    <location>
        <begin position="282"/>
        <end position="360"/>
    </location>
</feature>
<dbReference type="CDD" id="cd07034">
    <property type="entry name" value="TPP_PYR_PFOR_IOR-alpha_like"/>
    <property type="match status" value="1"/>
</dbReference>
<dbReference type="PATRIC" id="fig|1703778.3.peg.535"/>
<dbReference type="Pfam" id="PF17147">
    <property type="entry name" value="PFOR_II"/>
    <property type="match status" value="1"/>
</dbReference>
<reference evidence="4 5" key="1">
    <citation type="journal article" date="2015" name="Microbiome">
        <title>Genomic resolution of linkages in carbon, nitrogen, and sulfur cycling among widespread estuary sediment bacteria.</title>
        <authorList>
            <person name="Baker B.J."/>
            <person name="Lazar C.S."/>
            <person name="Teske A.P."/>
            <person name="Dick G.J."/>
        </authorList>
    </citation>
    <scope>NUCLEOTIDE SEQUENCE [LARGE SCALE GENOMIC DNA]</scope>
    <source>
        <strain evidence="4">SM1_77</strain>
    </source>
</reference>
<dbReference type="Gene3D" id="3.40.50.920">
    <property type="match status" value="1"/>
</dbReference>
<dbReference type="Pfam" id="PF01855">
    <property type="entry name" value="POR_N"/>
    <property type="match status" value="1"/>
</dbReference>
<dbReference type="EC" id="1.2.7.3" evidence="4"/>
<dbReference type="SUPFAM" id="SSF52922">
    <property type="entry name" value="TK C-terminal domain-like"/>
    <property type="match status" value="1"/>
</dbReference>
<dbReference type="InterPro" id="IPR052368">
    <property type="entry name" value="2-oxoacid_oxidoreductase"/>
</dbReference>
<dbReference type="InterPro" id="IPR009014">
    <property type="entry name" value="Transketo_C/PFOR_II"/>
</dbReference>
<accession>A0A0S8JY54</accession>
<dbReference type="InterPro" id="IPR002880">
    <property type="entry name" value="Pyrv_Fd/Flavodoxin_OxRdtase_N"/>
</dbReference>
<dbReference type="Proteomes" id="UP000050975">
    <property type="component" value="Unassembled WGS sequence"/>
</dbReference>
<dbReference type="AlphaFoldDB" id="A0A0S8JY54"/>
<dbReference type="NCBIfam" id="NF006412">
    <property type="entry name" value="PRK08659.1"/>
    <property type="match status" value="1"/>
</dbReference>
<evidence type="ECO:0000256" key="1">
    <source>
        <dbReference type="ARBA" id="ARBA00023002"/>
    </source>
</evidence>
<dbReference type="InterPro" id="IPR033412">
    <property type="entry name" value="PFOR_II"/>
</dbReference>
<evidence type="ECO:0000313" key="5">
    <source>
        <dbReference type="Proteomes" id="UP000050975"/>
    </source>
</evidence>
<organism evidence="4 5">
    <name type="scientific">candidate division WOR_3 bacterium SM1_77</name>
    <dbReference type="NCBI Taxonomy" id="1703778"/>
    <lineage>
        <taxon>Bacteria</taxon>
        <taxon>Bacteria division WOR-3</taxon>
    </lineage>
</organism>
<gene>
    <name evidence="4" type="ORF">AMJ74_04245</name>
</gene>
<dbReference type="InterPro" id="IPR029061">
    <property type="entry name" value="THDP-binding"/>
</dbReference>
<dbReference type="PANTHER" id="PTHR43088">
    <property type="entry name" value="SUBUNIT OF PYRUVATE:FLAVODOXIN OXIDOREDUCTASE-RELATED"/>
    <property type="match status" value="1"/>
</dbReference>
<feature type="domain" description="Pyruvate flavodoxin/ferredoxin oxidoreductase pyrimidine binding" evidence="2">
    <location>
        <begin position="23"/>
        <end position="248"/>
    </location>
</feature>
<dbReference type="EMBL" id="LJVE01000073">
    <property type="protein sequence ID" value="KPL13980.1"/>
    <property type="molecule type" value="Genomic_DNA"/>
</dbReference>